<dbReference type="EMBL" id="CAJVPP010003125">
    <property type="protein sequence ID" value="CAG8621211.1"/>
    <property type="molecule type" value="Genomic_DNA"/>
</dbReference>
<name>A0A9N9D2Z0_FUNMO</name>
<organism evidence="1 2">
    <name type="scientific">Funneliformis mosseae</name>
    <name type="common">Endomycorrhizal fungus</name>
    <name type="synonym">Glomus mosseae</name>
    <dbReference type="NCBI Taxonomy" id="27381"/>
    <lineage>
        <taxon>Eukaryota</taxon>
        <taxon>Fungi</taxon>
        <taxon>Fungi incertae sedis</taxon>
        <taxon>Mucoromycota</taxon>
        <taxon>Glomeromycotina</taxon>
        <taxon>Glomeromycetes</taxon>
        <taxon>Glomerales</taxon>
        <taxon>Glomeraceae</taxon>
        <taxon>Funneliformis</taxon>
    </lineage>
</organism>
<dbReference type="Proteomes" id="UP000789375">
    <property type="component" value="Unassembled WGS sequence"/>
</dbReference>
<accession>A0A9N9D2Z0</accession>
<comment type="caution">
    <text evidence="1">The sequence shown here is derived from an EMBL/GenBank/DDBJ whole genome shotgun (WGS) entry which is preliminary data.</text>
</comment>
<evidence type="ECO:0000313" key="2">
    <source>
        <dbReference type="Proteomes" id="UP000789375"/>
    </source>
</evidence>
<gene>
    <name evidence="1" type="ORF">FMOSSE_LOCUS9994</name>
</gene>
<reference evidence="1" key="1">
    <citation type="submission" date="2021-06" db="EMBL/GenBank/DDBJ databases">
        <authorList>
            <person name="Kallberg Y."/>
            <person name="Tangrot J."/>
            <person name="Rosling A."/>
        </authorList>
    </citation>
    <scope>NUCLEOTIDE SEQUENCE</scope>
    <source>
        <strain evidence="1">87-6 pot B 2015</strain>
    </source>
</reference>
<keyword evidence="2" id="KW-1185">Reference proteome</keyword>
<evidence type="ECO:0000313" key="1">
    <source>
        <dbReference type="EMBL" id="CAG8621211.1"/>
    </source>
</evidence>
<dbReference type="AlphaFoldDB" id="A0A9N9D2Z0"/>
<feature type="non-terminal residue" evidence="1">
    <location>
        <position position="1"/>
    </location>
</feature>
<proteinExistence type="predicted"/>
<sequence length="62" mass="6853">MKRCYGNFFKESLTSQGNIYKDASIDNCAGNLSGEIRHLKVQCLCNDDIVIMDVLTPNGALN</sequence>
<protein>
    <submittedName>
        <fullName evidence="1">13440_t:CDS:1</fullName>
    </submittedName>
</protein>